<keyword evidence="2" id="KW-1185">Reference proteome</keyword>
<dbReference type="EMBL" id="NESP01000001">
    <property type="protein sequence ID" value="PUE60655.1"/>
    <property type="molecule type" value="Genomic_DNA"/>
</dbReference>
<evidence type="ECO:0000313" key="2">
    <source>
        <dbReference type="Proteomes" id="UP000251341"/>
    </source>
</evidence>
<protein>
    <submittedName>
        <fullName evidence="1">Uncharacterized protein</fullName>
    </submittedName>
</protein>
<dbReference type="Proteomes" id="UP000251341">
    <property type="component" value="Unassembled WGS sequence"/>
</dbReference>
<dbReference type="AlphaFoldDB" id="A0A315EV55"/>
<name>A0A315EV55_9BURK</name>
<sequence>MDECIKSGGRPVAGQAAAEPIVKKSESGICHDKNSTSYERTKKFTEFKTLDECVKSGGALPKK</sequence>
<gene>
    <name evidence="1" type="ORF">B9Z44_01515</name>
</gene>
<organism evidence="1 2">
    <name type="scientific">Limnohabitans curvus</name>
    <dbReference type="NCBI Taxonomy" id="323423"/>
    <lineage>
        <taxon>Bacteria</taxon>
        <taxon>Pseudomonadati</taxon>
        <taxon>Pseudomonadota</taxon>
        <taxon>Betaproteobacteria</taxon>
        <taxon>Burkholderiales</taxon>
        <taxon>Comamonadaceae</taxon>
        <taxon>Limnohabitans</taxon>
    </lineage>
</organism>
<comment type="caution">
    <text evidence="1">The sequence shown here is derived from an EMBL/GenBank/DDBJ whole genome shotgun (WGS) entry which is preliminary data.</text>
</comment>
<evidence type="ECO:0000313" key="1">
    <source>
        <dbReference type="EMBL" id="PUE60655.1"/>
    </source>
</evidence>
<accession>A0A315EV55</accession>
<proteinExistence type="predicted"/>
<reference evidence="1 2" key="1">
    <citation type="submission" date="2017-04" db="EMBL/GenBank/DDBJ databases">
        <title>Unexpected and diverse lifestyles within the genus Limnohabitans.</title>
        <authorList>
            <person name="Kasalicky V."/>
            <person name="Mehrshad M."/>
            <person name="Andrei S.-A."/>
            <person name="Salcher M."/>
            <person name="Kratochvilova H."/>
            <person name="Simek K."/>
            <person name="Ghai R."/>
        </authorList>
    </citation>
    <scope>NUCLEOTIDE SEQUENCE [LARGE SCALE GENOMIC DNA]</scope>
    <source>
        <strain evidence="1 2">MWH-C5</strain>
    </source>
</reference>